<organism evidence="2 3">
    <name type="scientific">Mycena alexandri</name>
    <dbReference type="NCBI Taxonomy" id="1745969"/>
    <lineage>
        <taxon>Eukaryota</taxon>
        <taxon>Fungi</taxon>
        <taxon>Dikarya</taxon>
        <taxon>Basidiomycota</taxon>
        <taxon>Agaricomycotina</taxon>
        <taxon>Agaricomycetes</taxon>
        <taxon>Agaricomycetidae</taxon>
        <taxon>Agaricales</taxon>
        <taxon>Marasmiineae</taxon>
        <taxon>Mycenaceae</taxon>
        <taxon>Mycena</taxon>
    </lineage>
</organism>
<dbReference type="PANTHER" id="PTHR37171:SF1">
    <property type="entry name" value="SERINE_THREONINE-PROTEIN KINASE YRZF-RELATED"/>
    <property type="match status" value="1"/>
</dbReference>
<dbReference type="PROSITE" id="PS50011">
    <property type="entry name" value="PROTEIN_KINASE_DOM"/>
    <property type="match status" value="1"/>
</dbReference>
<keyword evidence="3" id="KW-1185">Reference proteome</keyword>
<name>A0AAD6SL26_9AGAR</name>
<dbReference type="Proteomes" id="UP001218188">
    <property type="component" value="Unassembled WGS sequence"/>
</dbReference>
<keyword evidence="2" id="KW-0418">Kinase</keyword>
<proteinExistence type="predicted"/>
<reference evidence="2" key="1">
    <citation type="submission" date="2023-03" db="EMBL/GenBank/DDBJ databases">
        <title>Massive genome expansion in bonnet fungi (Mycena s.s.) driven by repeated elements and novel gene families across ecological guilds.</title>
        <authorList>
            <consortium name="Lawrence Berkeley National Laboratory"/>
            <person name="Harder C.B."/>
            <person name="Miyauchi S."/>
            <person name="Viragh M."/>
            <person name="Kuo A."/>
            <person name="Thoen E."/>
            <person name="Andreopoulos B."/>
            <person name="Lu D."/>
            <person name="Skrede I."/>
            <person name="Drula E."/>
            <person name="Henrissat B."/>
            <person name="Morin E."/>
            <person name="Kohler A."/>
            <person name="Barry K."/>
            <person name="LaButti K."/>
            <person name="Morin E."/>
            <person name="Salamov A."/>
            <person name="Lipzen A."/>
            <person name="Mereny Z."/>
            <person name="Hegedus B."/>
            <person name="Baldrian P."/>
            <person name="Stursova M."/>
            <person name="Weitz H."/>
            <person name="Taylor A."/>
            <person name="Grigoriev I.V."/>
            <person name="Nagy L.G."/>
            <person name="Martin F."/>
            <person name="Kauserud H."/>
        </authorList>
    </citation>
    <scope>NUCLEOTIDE SEQUENCE</scope>
    <source>
        <strain evidence="2">CBHHK200</strain>
    </source>
</reference>
<evidence type="ECO:0000259" key="1">
    <source>
        <dbReference type="PROSITE" id="PS50011"/>
    </source>
</evidence>
<dbReference type="InterPro" id="IPR011009">
    <property type="entry name" value="Kinase-like_dom_sf"/>
</dbReference>
<protein>
    <submittedName>
        <fullName evidence="2">Kinase-like domain-containing protein</fullName>
    </submittedName>
</protein>
<comment type="caution">
    <text evidence="2">The sequence shown here is derived from an EMBL/GenBank/DDBJ whole genome shotgun (WGS) entry which is preliminary data.</text>
</comment>
<dbReference type="PROSITE" id="PS00109">
    <property type="entry name" value="PROTEIN_KINASE_TYR"/>
    <property type="match status" value="1"/>
</dbReference>
<evidence type="ECO:0000313" key="3">
    <source>
        <dbReference type="Proteomes" id="UP001218188"/>
    </source>
</evidence>
<dbReference type="GO" id="GO:0004672">
    <property type="term" value="F:protein kinase activity"/>
    <property type="evidence" value="ECO:0007669"/>
    <property type="project" value="InterPro"/>
</dbReference>
<dbReference type="EMBL" id="JARJCM010000109">
    <property type="protein sequence ID" value="KAJ7028668.1"/>
    <property type="molecule type" value="Genomic_DNA"/>
</dbReference>
<keyword evidence="2" id="KW-0808">Transferase</keyword>
<dbReference type="AlphaFoldDB" id="A0AAD6SL26"/>
<dbReference type="InterPro" id="IPR008266">
    <property type="entry name" value="Tyr_kinase_AS"/>
</dbReference>
<dbReference type="Gene3D" id="1.10.510.10">
    <property type="entry name" value="Transferase(Phosphotransferase) domain 1"/>
    <property type="match status" value="1"/>
</dbReference>
<sequence>MPDPGTFTFTEQLEQGIVGPVFAGTLRPLKGAGARFLSSPVPVVAKVALHPAETHLLLQEAAIYARLSHLQGSAIPRIFGVFAGRAFAVLVMAHVGGQVDQIGTLNREQRASLYSGLERLHAGGVLHGDLRAENVVVSATGVPSLIDLSHARVHQCKGAAVCEELREGKALFGLVGGL</sequence>
<dbReference type="InterPro" id="IPR000719">
    <property type="entry name" value="Prot_kinase_dom"/>
</dbReference>
<dbReference type="PANTHER" id="PTHR37171">
    <property type="entry name" value="SERINE/THREONINE-PROTEIN KINASE YRZF-RELATED"/>
    <property type="match status" value="1"/>
</dbReference>
<gene>
    <name evidence="2" type="ORF">C8F04DRAFT_963691</name>
</gene>
<feature type="domain" description="Protein kinase" evidence="1">
    <location>
        <begin position="7"/>
        <end position="178"/>
    </location>
</feature>
<dbReference type="SUPFAM" id="SSF56112">
    <property type="entry name" value="Protein kinase-like (PK-like)"/>
    <property type="match status" value="1"/>
</dbReference>
<dbReference type="GO" id="GO:0005524">
    <property type="term" value="F:ATP binding"/>
    <property type="evidence" value="ECO:0007669"/>
    <property type="project" value="InterPro"/>
</dbReference>
<evidence type="ECO:0000313" key="2">
    <source>
        <dbReference type="EMBL" id="KAJ7028668.1"/>
    </source>
</evidence>
<dbReference type="InterPro" id="IPR052396">
    <property type="entry name" value="Meiotic_Drive_Suppr_Kinase"/>
</dbReference>
<accession>A0AAD6SL26</accession>